<dbReference type="InterPro" id="IPR056125">
    <property type="entry name" value="DUF7708"/>
</dbReference>
<organism evidence="6 7">
    <name type="scientific">Bionectria ochroleuca</name>
    <name type="common">Gliocladium roseum</name>
    <dbReference type="NCBI Taxonomy" id="29856"/>
    <lineage>
        <taxon>Eukaryota</taxon>
        <taxon>Fungi</taxon>
        <taxon>Dikarya</taxon>
        <taxon>Ascomycota</taxon>
        <taxon>Pezizomycotina</taxon>
        <taxon>Sordariomycetes</taxon>
        <taxon>Hypocreomycetidae</taxon>
        <taxon>Hypocreales</taxon>
        <taxon>Bionectriaceae</taxon>
        <taxon>Clonostachys</taxon>
    </lineage>
</organism>
<feature type="repeat" description="ANK" evidence="2">
    <location>
        <begin position="1083"/>
        <end position="1115"/>
    </location>
</feature>
<comment type="caution">
    <text evidence="6">The sequence shown here is derived from an EMBL/GenBank/DDBJ whole genome shotgun (WGS) entry which is preliminary data.</text>
</comment>
<keyword evidence="2" id="KW-0040">ANK repeat</keyword>
<feature type="repeat" description="ANK" evidence="2">
    <location>
        <begin position="957"/>
        <end position="989"/>
    </location>
</feature>
<feature type="repeat" description="ANK" evidence="2">
    <location>
        <begin position="929"/>
        <end position="961"/>
    </location>
</feature>
<dbReference type="PANTHER" id="PTHR10039:SF10">
    <property type="entry name" value="NACHT DOMAIN-CONTAINING PROTEIN"/>
    <property type="match status" value="1"/>
</dbReference>
<keyword evidence="1" id="KW-0677">Repeat</keyword>
<evidence type="ECO:0000256" key="2">
    <source>
        <dbReference type="PROSITE-ProRule" id="PRU00023"/>
    </source>
</evidence>
<dbReference type="PROSITE" id="PS50297">
    <property type="entry name" value="ANK_REP_REGION"/>
    <property type="match status" value="5"/>
</dbReference>
<dbReference type="InterPro" id="IPR036770">
    <property type="entry name" value="Ankyrin_rpt-contain_sf"/>
</dbReference>
<accession>A0ABY6U4J3</accession>
<gene>
    <name evidence="6" type="ORF">CLO192961_LOCUS158638</name>
</gene>
<dbReference type="PRINTS" id="PR01415">
    <property type="entry name" value="ANKYRIN"/>
</dbReference>
<dbReference type="Pfam" id="PF22939">
    <property type="entry name" value="WHD_GPIID"/>
    <property type="match status" value="1"/>
</dbReference>
<dbReference type="SUPFAM" id="SSF48403">
    <property type="entry name" value="Ankyrin repeat"/>
    <property type="match status" value="1"/>
</dbReference>
<dbReference type="EMBL" id="CABFNS010000731">
    <property type="protein sequence ID" value="VUC25161.1"/>
    <property type="molecule type" value="Genomic_DNA"/>
</dbReference>
<dbReference type="InterPro" id="IPR002110">
    <property type="entry name" value="Ankyrin_rpt"/>
</dbReference>
<evidence type="ECO:0000259" key="4">
    <source>
        <dbReference type="Pfam" id="PF24809"/>
    </source>
</evidence>
<evidence type="ECO:0000259" key="3">
    <source>
        <dbReference type="Pfam" id="PF22939"/>
    </source>
</evidence>
<reference evidence="6 7" key="1">
    <citation type="submission" date="2019-06" db="EMBL/GenBank/DDBJ databases">
        <authorList>
            <person name="Broberg M."/>
        </authorList>
    </citation>
    <scope>NUCLEOTIDE SEQUENCE [LARGE SCALE GENOMIC DNA]</scope>
</reference>
<dbReference type="SMART" id="SM00248">
    <property type="entry name" value="ANK"/>
    <property type="match status" value="11"/>
</dbReference>
<proteinExistence type="predicted"/>
<evidence type="ECO:0008006" key="8">
    <source>
        <dbReference type="Google" id="ProtNLM"/>
    </source>
</evidence>
<feature type="repeat" description="ANK" evidence="2">
    <location>
        <begin position="1179"/>
        <end position="1211"/>
    </location>
</feature>
<dbReference type="Proteomes" id="UP000766486">
    <property type="component" value="Unassembled WGS sequence"/>
</dbReference>
<sequence length="1243" mass="138300">MALVVQSSPQAGNARSGPEAVLQIAIQDFKEVLTKDEREKLNEFETIPSPGAVMQFTAKLDADQKRRGKSIGSRVFKFLETVGDFIAGFDTLVSSHPELAGLIWGSVKLTVILISNYTSYFDQVSNLLMSMSRDYPTFEDYRILFPTSTKLQEAICNFHASVIDCCKHLIEVLRRTWMQSIKNAFTSSFEIEFQPDKVKIEGRCKQVREAIRFATAEANIQNQQLQKKENRRSRARWRKMTEFMKNSTEELENASRQRDRRESGDLCLLQKRKKDLLKRLSSYDYTQSYLEACRKRYANTADWVFLTSEFQEWMHSPSSSILWLSGKSSAHAISHIARIKGDDEKLTYFFIRYEDPNSLKAETILQSIIRQSQNPDPASLSEEMERRLVEMKMDTFSNLDAWLDLLGYNIMLTNTFFLIVDAVDECEPQERRALLQGLSKLATTVSGFKVILTGRDSLSKEMKDTFPCLARVIMTPSQTEPDIVLYIDEVLQERQRIGELQLYDRELFGVIKNKLIHHANGMFLWVAYLIDELCCQDGDEDIKSCLETLPKDLTELFHRAITRIYEKGANLLAKEVFTWIVAAKRCLHLDDLDEGLFVDIGRFSLRAQPRFNIKDRLESRCENLLSVDEEYATIQFPHRTIYDFLTGDYVKGTLPEMYIDPVKADHYLGEICVTYLHLNDFVTTLARRDHSSQIDPLVLASTALHQRGRIRQLPRRLLSYVSEAHNQTQRFDLRAFQSYGKGDIETLDSLYQAHPFLTYASVHWISHSSRFIQDQSSTWQLWKRMVTEGHELAQRPWLKVSASSPQEAMTQWAYQARHFALLRLRECHEATNSCMLVESAALGDLELVELLLEAPAASIGVSNRAQSEAMTREIIDGFVPRRAHGSIVKDEFDSLRHGIIGKSVALQGAAGGGHLEVVNLLLAAEADATSADALQAAAGGGHLEVVNRLLDSGADVNAAAALRSAAGGGHLEVVNRLLDAEARVNIVSSARGGLTALQAAAAHGHLEVVNRLLDATADINPAAALQSAARGGHLEVVDRLLDAEAYTDVVSGAWGCLTALKAAAGCGHLEVVNRLLDAKANINPATALHSAAGGGHLRIVNRLLDAGADANATADAWGGLTALQTAAACGHLEVVNRLIDVKADVNAKSAPWSGIDSRHRTASNWLPPIIFSVIEPPLGGLTALHAAAACGHLAVVYRLLAEKADASATTSYNSQTALDLAIERGHFEISKILTSNTQLEHDN</sequence>
<dbReference type="Pfam" id="PF24809">
    <property type="entry name" value="DUF7708"/>
    <property type="match status" value="1"/>
</dbReference>
<feature type="domain" description="GPI inositol-deacylase winged helix" evidence="3">
    <location>
        <begin position="570"/>
        <end position="649"/>
    </location>
</feature>
<name>A0ABY6U4J3_BIOOC</name>
<feature type="repeat" description="ANK" evidence="2">
    <location>
        <begin position="992"/>
        <end position="1024"/>
    </location>
</feature>
<evidence type="ECO:0000313" key="7">
    <source>
        <dbReference type="Proteomes" id="UP000766486"/>
    </source>
</evidence>
<evidence type="ECO:0000259" key="5">
    <source>
        <dbReference type="Pfam" id="PF24883"/>
    </source>
</evidence>
<dbReference type="InterPro" id="IPR056884">
    <property type="entry name" value="NPHP3-like_N"/>
</dbReference>
<feature type="domain" description="DUF7708" evidence="4">
    <location>
        <begin position="79"/>
        <end position="212"/>
    </location>
</feature>
<feature type="repeat" description="ANK" evidence="2">
    <location>
        <begin position="1118"/>
        <end position="1150"/>
    </location>
</feature>
<dbReference type="InterPro" id="IPR054471">
    <property type="entry name" value="GPIID_WHD"/>
</dbReference>
<dbReference type="PANTHER" id="PTHR10039">
    <property type="entry name" value="AMELOGENIN"/>
    <property type="match status" value="1"/>
</dbReference>
<protein>
    <recommendedName>
        <fullName evidence="8">NACHT domain-containing protein</fullName>
    </recommendedName>
</protein>
<dbReference type="Pfam" id="PF24883">
    <property type="entry name" value="NPHP3_N"/>
    <property type="match status" value="1"/>
</dbReference>
<dbReference type="Pfam" id="PF12796">
    <property type="entry name" value="Ank_2"/>
    <property type="match status" value="4"/>
</dbReference>
<dbReference type="Gene3D" id="1.25.40.20">
    <property type="entry name" value="Ankyrin repeat-containing domain"/>
    <property type="match status" value="4"/>
</dbReference>
<evidence type="ECO:0000256" key="1">
    <source>
        <dbReference type="ARBA" id="ARBA00022737"/>
    </source>
</evidence>
<dbReference type="PROSITE" id="PS50088">
    <property type="entry name" value="ANK_REPEAT"/>
    <property type="match status" value="6"/>
</dbReference>
<evidence type="ECO:0000313" key="6">
    <source>
        <dbReference type="EMBL" id="VUC25161.1"/>
    </source>
</evidence>
<keyword evidence="7" id="KW-1185">Reference proteome</keyword>
<feature type="domain" description="Nephrocystin 3-like N-terminal" evidence="5">
    <location>
        <begin position="299"/>
        <end position="455"/>
    </location>
</feature>